<keyword evidence="3" id="KW-1185">Reference proteome</keyword>
<proteinExistence type="predicted"/>
<evidence type="ECO:0000313" key="2">
    <source>
        <dbReference type="EMBL" id="MFC5521769.1"/>
    </source>
</evidence>
<sequence>MKSRVERLQPPEVIRGRSRDTTTADLREALARLQRTEVAPTIAALAREVGVTSALIHNRYADIANEVRRLSGREAGASEDSLKLALKRERETAKCLRAENLDLRQQLQAMASVNESLRQELRILHATGDAKVVSLASRALNRPGFRGGRLV</sequence>
<gene>
    <name evidence="2" type="ORF">ACFPP7_12710</name>
</gene>
<dbReference type="Proteomes" id="UP001596084">
    <property type="component" value="Unassembled WGS sequence"/>
</dbReference>
<feature type="coiled-coil region" evidence="1">
    <location>
        <begin position="86"/>
        <end position="120"/>
    </location>
</feature>
<organism evidence="2 3">
    <name type="scientific">Polaromonas jejuensis</name>
    <dbReference type="NCBI Taxonomy" id="457502"/>
    <lineage>
        <taxon>Bacteria</taxon>
        <taxon>Pseudomonadati</taxon>
        <taxon>Pseudomonadota</taxon>
        <taxon>Betaproteobacteria</taxon>
        <taxon>Burkholderiales</taxon>
        <taxon>Comamonadaceae</taxon>
        <taxon>Polaromonas</taxon>
    </lineage>
</organism>
<reference evidence="3" key="1">
    <citation type="journal article" date="2019" name="Int. J. Syst. Evol. Microbiol.">
        <title>The Global Catalogue of Microorganisms (GCM) 10K type strain sequencing project: providing services to taxonomists for standard genome sequencing and annotation.</title>
        <authorList>
            <consortium name="The Broad Institute Genomics Platform"/>
            <consortium name="The Broad Institute Genome Sequencing Center for Infectious Disease"/>
            <person name="Wu L."/>
            <person name="Ma J."/>
        </authorList>
    </citation>
    <scope>NUCLEOTIDE SEQUENCE [LARGE SCALE GENOMIC DNA]</scope>
    <source>
        <strain evidence="3">CGMCC 4.7277</strain>
    </source>
</reference>
<evidence type="ECO:0008006" key="4">
    <source>
        <dbReference type="Google" id="ProtNLM"/>
    </source>
</evidence>
<evidence type="ECO:0000256" key="1">
    <source>
        <dbReference type="SAM" id="Coils"/>
    </source>
</evidence>
<name>A0ABW0QGG1_9BURK</name>
<comment type="caution">
    <text evidence="2">The sequence shown here is derived from an EMBL/GenBank/DDBJ whole genome shotgun (WGS) entry which is preliminary data.</text>
</comment>
<dbReference type="EMBL" id="JBHSMX010000020">
    <property type="protein sequence ID" value="MFC5521769.1"/>
    <property type="molecule type" value="Genomic_DNA"/>
</dbReference>
<accession>A0ABW0QGG1</accession>
<dbReference type="RefSeq" id="WP_068835252.1">
    <property type="nucleotide sequence ID" value="NZ_JBHSMX010000020.1"/>
</dbReference>
<evidence type="ECO:0000313" key="3">
    <source>
        <dbReference type="Proteomes" id="UP001596084"/>
    </source>
</evidence>
<keyword evidence="1" id="KW-0175">Coiled coil</keyword>
<protein>
    <recommendedName>
        <fullName evidence="4">TetR family transcriptional regulator</fullName>
    </recommendedName>
</protein>